<feature type="region of interest" description="Disordered" evidence="1">
    <location>
        <begin position="329"/>
        <end position="379"/>
    </location>
</feature>
<feature type="compositionally biased region" description="Basic residues" evidence="1">
    <location>
        <begin position="452"/>
        <end position="462"/>
    </location>
</feature>
<feature type="region of interest" description="Disordered" evidence="1">
    <location>
        <begin position="96"/>
        <end position="141"/>
    </location>
</feature>
<feature type="region of interest" description="Disordered" evidence="1">
    <location>
        <begin position="534"/>
        <end position="585"/>
    </location>
</feature>
<feature type="compositionally biased region" description="Low complexity" evidence="1">
    <location>
        <begin position="220"/>
        <end position="233"/>
    </location>
</feature>
<comment type="caution">
    <text evidence="2">The sequence shown here is derived from an EMBL/GenBank/DDBJ whole genome shotgun (WGS) entry which is preliminary data.</text>
</comment>
<feature type="region of interest" description="Disordered" evidence="1">
    <location>
        <begin position="155"/>
        <end position="193"/>
    </location>
</feature>
<feature type="compositionally biased region" description="Polar residues" evidence="1">
    <location>
        <begin position="463"/>
        <end position="493"/>
    </location>
</feature>
<name>A0A3R7PPD1_PENVA</name>
<dbReference type="OrthoDB" id="6373978at2759"/>
<proteinExistence type="predicted"/>
<sequence length="585" mass="63107">MASRDQSIAVVSPGISRGLGLGVSYPPDQIPALPAPRSWTPSPPFNPNEIQIQPLTQTPAQHASPSCRQPLHACVQSRSTPTCLPSRHAPTCLLPRSTPVGTNTQPPLTCTQPGSAGTSHACTQPSRAKHAPPPAGGAGPAQVIARARLRKYWGRPCTSPYNPRHNTPNTDHSSLPDITSSSSSSIPSESANMAYPPPCSYSSSEFSFEVIEANPRKVLAQPRRPAKAQAAQAPRRRTRKHRPNLAASEASSASSGHQRLRVPGPPPRQPSAEKSPSLLRGAATGELACACSSHPCLLPRSDNDLPFLSSRSAHLRDLSLEPLQSSGAARFSDARKPALRHYNTPVARPKSLPRRAGPGAAGLSVPRRSRGRPITSSRSSWRRYPTCDYLGTYLPSSMPHLYPPAQSDDLERELERRLALKYGFCVTCGIYTEHQQRFGRALARAAALDRSGRRRKRSRHTQTHWTDWNRNESQADVTQDLAPSSMPSLSWDNLTPDPSPALLTDTLGDTAAATAAEAAATLFEAGVDEAASSCWTPPEARQAGAAEAASRPLANHRTRERRRSRPEDGLGPVDDSDECLLSHQE</sequence>
<reference evidence="2 3" key="1">
    <citation type="submission" date="2018-04" db="EMBL/GenBank/DDBJ databases">
        <authorList>
            <person name="Zhang X."/>
            <person name="Yuan J."/>
            <person name="Li F."/>
            <person name="Xiang J."/>
        </authorList>
    </citation>
    <scope>NUCLEOTIDE SEQUENCE [LARGE SCALE GENOMIC DNA]</scope>
    <source>
        <tissue evidence="2">Muscle</tissue>
    </source>
</reference>
<reference evidence="2 3" key="2">
    <citation type="submission" date="2019-01" db="EMBL/GenBank/DDBJ databases">
        <title>The decoding of complex shrimp genome reveals the adaptation for benthos swimmer, frequently molting mechanism and breeding impact on genome.</title>
        <authorList>
            <person name="Sun Y."/>
            <person name="Gao Y."/>
            <person name="Yu Y."/>
        </authorList>
    </citation>
    <scope>NUCLEOTIDE SEQUENCE [LARGE SCALE GENOMIC DNA]</scope>
    <source>
        <tissue evidence="2">Muscle</tissue>
    </source>
</reference>
<feature type="compositionally biased region" description="Low complexity" evidence="1">
    <location>
        <begin position="173"/>
        <end position="190"/>
    </location>
</feature>
<dbReference type="Proteomes" id="UP000283509">
    <property type="component" value="Unassembled WGS sequence"/>
</dbReference>
<protein>
    <submittedName>
        <fullName evidence="2">Uncharacterized protein</fullName>
    </submittedName>
</protein>
<dbReference type="AlphaFoldDB" id="A0A3R7PPD1"/>
<accession>A0A3R7PPD1</accession>
<gene>
    <name evidence="2" type="ORF">C7M84_008647</name>
</gene>
<feature type="compositionally biased region" description="Low complexity" evidence="1">
    <location>
        <begin position="246"/>
        <end position="255"/>
    </location>
</feature>
<feature type="compositionally biased region" description="Basic residues" evidence="1">
    <location>
        <begin position="554"/>
        <end position="564"/>
    </location>
</feature>
<evidence type="ECO:0000313" key="2">
    <source>
        <dbReference type="EMBL" id="ROT72943.1"/>
    </source>
</evidence>
<feature type="region of interest" description="Disordered" evidence="1">
    <location>
        <begin position="449"/>
        <end position="497"/>
    </location>
</feature>
<feature type="compositionally biased region" description="Low complexity" evidence="1">
    <location>
        <begin position="540"/>
        <end position="549"/>
    </location>
</feature>
<evidence type="ECO:0000313" key="3">
    <source>
        <dbReference type="Proteomes" id="UP000283509"/>
    </source>
</evidence>
<evidence type="ECO:0000256" key="1">
    <source>
        <dbReference type="SAM" id="MobiDB-lite"/>
    </source>
</evidence>
<organism evidence="2 3">
    <name type="scientific">Penaeus vannamei</name>
    <name type="common">Whiteleg shrimp</name>
    <name type="synonym">Litopenaeus vannamei</name>
    <dbReference type="NCBI Taxonomy" id="6689"/>
    <lineage>
        <taxon>Eukaryota</taxon>
        <taxon>Metazoa</taxon>
        <taxon>Ecdysozoa</taxon>
        <taxon>Arthropoda</taxon>
        <taxon>Crustacea</taxon>
        <taxon>Multicrustacea</taxon>
        <taxon>Malacostraca</taxon>
        <taxon>Eumalacostraca</taxon>
        <taxon>Eucarida</taxon>
        <taxon>Decapoda</taxon>
        <taxon>Dendrobranchiata</taxon>
        <taxon>Penaeoidea</taxon>
        <taxon>Penaeidae</taxon>
        <taxon>Penaeus</taxon>
    </lineage>
</organism>
<feature type="region of interest" description="Disordered" evidence="1">
    <location>
        <begin position="32"/>
        <end position="67"/>
    </location>
</feature>
<feature type="compositionally biased region" description="Polar residues" evidence="1">
    <location>
        <begin position="159"/>
        <end position="172"/>
    </location>
</feature>
<feature type="compositionally biased region" description="Polar residues" evidence="1">
    <location>
        <begin position="99"/>
        <end position="126"/>
    </location>
</feature>
<dbReference type="EMBL" id="QCYY01002087">
    <property type="protein sequence ID" value="ROT72943.1"/>
    <property type="molecule type" value="Genomic_DNA"/>
</dbReference>
<feature type="compositionally biased region" description="Basic residues" evidence="1">
    <location>
        <begin position="234"/>
        <end position="243"/>
    </location>
</feature>
<feature type="compositionally biased region" description="Polar residues" evidence="1">
    <location>
        <begin position="48"/>
        <end position="67"/>
    </location>
</feature>
<feature type="region of interest" description="Disordered" evidence="1">
    <location>
        <begin position="217"/>
        <end position="277"/>
    </location>
</feature>
<keyword evidence="3" id="KW-1185">Reference proteome</keyword>